<proteinExistence type="predicted"/>
<dbReference type="SUPFAM" id="SSF52047">
    <property type="entry name" value="RNI-like"/>
    <property type="match status" value="1"/>
</dbReference>
<dbReference type="Gene3D" id="3.80.10.10">
    <property type="entry name" value="Ribonuclease Inhibitor"/>
    <property type="match status" value="1"/>
</dbReference>
<comment type="caution">
    <text evidence="1">The sequence shown here is derived from an EMBL/GenBank/DDBJ whole genome shotgun (WGS) entry which is preliminary data.</text>
</comment>
<accession>A0AAD5PJI7</accession>
<gene>
    <name evidence="1" type="ORF">BDA99DRAFT_119175</name>
</gene>
<evidence type="ECO:0000313" key="2">
    <source>
        <dbReference type="Proteomes" id="UP001209540"/>
    </source>
</evidence>
<sequence length="511" mass="57917">MIICVTFFFLKKKKGFTKSLAGSDIHQLVRIVRHMSSSLQQIELNDCSTTHNDIVKYLLPACSPGLSYLSFSRKEVRGPKNDYGRRHVVAVHYTFRLCRAPEKIHKSLEPNNINYTTLTYLKLDSHFAPLKSHNSKSSDMPAMILIKQCPNLIHLFLPACDKYSYISDCLLQAIRSCPQLITLVISVNADMPQTIVSNIDESEYHITSTTTPADTTKSALLLPSSNDKLVSSSTTIPEKKNNLWNRTSAIGKSTTPSTSCLRRFVFVQYYRDIKPDVFLQVFRASHASLELLYLSYDDCSLGADALNKLASLGCPKLREFRLSTGDNSPILGLRISTISMSTVLVRLFSACPNLEAIELDDSRWDTVRLLQISRHVVETIATKCLRLRHLHIFDSRNPLFLADRSPKAYLSFINNNKENGSRKNNGDSYQIMGEEGHGVKQNTARLESLKLTELDHETAYSLVKNLASLKHLHLKWWMENGETDNRYLEEEMKKILLRREGSLIIGDQANK</sequence>
<dbReference type="InterPro" id="IPR032675">
    <property type="entry name" value="LRR_dom_sf"/>
</dbReference>
<dbReference type="EMBL" id="JAIXMP010000002">
    <property type="protein sequence ID" value="KAI9276811.1"/>
    <property type="molecule type" value="Genomic_DNA"/>
</dbReference>
<organism evidence="1 2">
    <name type="scientific">Phascolomyces articulosus</name>
    <dbReference type="NCBI Taxonomy" id="60185"/>
    <lineage>
        <taxon>Eukaryota</taxon>
        <taxon>Fungi</taxon>
        <taxon>Fungi incertae sedis</taxon>
        <taxon>Mucoromycota</taxon>
        <taxon>Mucoromycotina</taxon>
        <taxon>Mucoromycetes</taxon>
        <taxon>Mucorales</taxon>
        <taxon>Lichtheimiaceae</taxon>
        <taxon>Phascolomyces</taxon>
    </lineage>
</organism>
<dbReference type="AlphaFoldDB" id="A0AAD5PJI7"/>
<name>A0AAD5PJI7_9FUNG</name>
<evidence type="ECO:0008006" key="3">
    <source>
        <dbReference type="Google" id="ProtNLM"/>
    </source>
</evidence>
<dbReference type="PANTHER" id="PTHR16134:SF119">
    <property type="entry name" value="AT02038P-RELATED"/>
    <property type="match status" value="1"/>
</dbReference>
<protein>
    <recommendedName>
        <fullName evidence="3">F-box protein</fullName>
    </recommendedName>
</protein>
<evidence type="ECO:0000313" key="1">
    <source>
        <dbReference type="EMBL" id="KAI9276811.1"/>
    </source>
</evidence>
<dbReference type="PANTHER" id="PTHR16134">
    <property type="entry name" value="F-BOX/TPR REPEAT PROTEIN POF3"/>
    <property type="match status" value="1"/>
</dbReference>
<reference evidence="1" key="1">
    <citation type="journal article" date="2022" name="IScience">
        <title>Evolution of zygomycete secretomes and the origins of terrestrial fungal ecologies.</title>
        <authorList>
            <person name="Chang Y."/>
            <person name="Wang Y."/>
            <person name="Mondo S."/>
            <person name="Ahrendt S."/>
            <person name="Andreopoulos W."/>
            <person name="Barry K."/>
            <person name="Beard J."/>
            <person name="Benny G.L."/>
            <person name="Blankenship S."/>
            <person name="Bonito G."/>
            <person name="Cuomo C."/>
            <person name="Desiro A."/>
            <person name="Gervers K.A."/>
            <person name="Hundley H."/>
            <person name="Kuo A."/>
            <person name="LaButti K."/>
            <person name="Lang B.F."/>
            <person name="Lipzen A."/>
            <person name="O'Donnell K."/>
            <person name="Pangilinan J."/>
            <person name="Reynolds N."/>
            <person name="Sandor L."/>
            <person name="Smith M.E."/>
            <person name="Tsang A."/>
            <person name="Grigoriev I.V."/>
            <person name="Stajich J.E."/>
            <person name="Spatafora J.W."/>
        </authorList>
    </citation>
    <scope>NUCLEOTIDE SEQUENCE</scope>
    <source>
        <strain evidence="1">RSA 2281</strain>
    </source>
</reference>
<reference evidence="1" key="2">
    <citation type="submission" date="2023-02" db="EMBL/GenBank/DDBJ databases">
        <authorList>
            <consortium name="DOE Joint Genome Institute"/>
            <person name="Mondo S.J."/>
            <person name="Chang Y."/>
            <person name="Wang Y."/>
            <person name="Ahrendt S."/>
            <person name="Andreopoulos W."/>
            <person name="Barry K."/>
            <person name="Beard J."/>
            <person name="Benny G.L."/>
            <person name="Blankenship S."/>
            <person name="Bonito G."/>
            <person name="Cuomo C."/>
            <person name="Desiro A."/>
            <person name="Gervers K.A."/>
            <person name="Hundley H."/>
            <person name="Kuo A."/>
            <person name="LaButti K."/>
            <person name="Lang B.F."/>
            <person name="Lipzen A."/>
            <person name="O'Donnell K."/>
            <person name="Pangilinan J."/>
            <person name="Reynolds N."/>
            <person name="Sandor L."/>
            <person name="Smith M.W."/>
            <person name="Tsang A."/>
            <person name="Grigoriev I.V."/>
            <person name="Stajich J.E."/>
            <person name="Spatafora J.W."/>
        </authorList>
    </citation>
    <scope>NUCLEOTIDE SEQUENCE</scope>
    <source>
        <strain evidence="1">RSA 2281</strain>
    </source>
</reference>
<keyword evidence="2" id="KW-1185">Reference proteome</keyword>
<dbReference type="Proteomes" id="UP001209540">
    <property type="component" value="Unassembled WGS sequence"/>
</dbReference>